<accession>A0ABV6BBB3</accession>
<sequence length="856" mass="93613">MQSRLKTAITTTLTVSLLGATVLPVAASGSYVKDGVWYQTGADGKAEEVALFGANYSLPFAFGYRSVKAMGLSHQDAIRMDVAHLARLGVTAYRIHLWDRLISDRDGNLLNNEHLKLFDFLLSELKRYNIKAVVTPIGWWGSGYPAPDPIEPGFSVLYSKNQMNEKADAISAQKRYLAQLMAHKNLDGVPYAKDPNILAFELFNEPKHADAGAVTGYVNGLIKVMRDAGVTKPLFYNSSEQGNWPEFAKALCESNIDGVSFQWYPTGLLKFSSLQSNVLGSVAQYHNPFENVAACAGKARMIYEFDAADVTAPVLYPAMARSFRRAGFQWATQFAYDPAALAASNAEYNTHYLNLLYTPAKAISFLIAGEVFRNLPRGADTGVYPASNQFGGAALNTTLDPATGLALLNNGSRYYHSNSTNVVPVDAATLSHIAGVGSSPLVQYQGSGAYFLDKQQDGLWQLEVYPDATQLDDPHQNSSLKREAVRLSVSQRDIRLKLADLGQSFVLQRADGQQAQAQNGTVSVQPGRYVVAKNTTLLAKAKTQARPFLLPEIAAQQPLLVHQPLRQWPIDQLLPVCGQLSATQLTGNFSSIKVSLFYRLSGEGQVQQQALQAEDLSRYCTKLKLPANSGMLQYQLVATVGATALSFPGPVAALPSDWDFPQSSAHSFTTLLQQPGAAVPLFDARVDQTTLLYPKDAQVTQQWLAGERQQGLTLRLRPAKTPDWQQPPLPLLRTETHAVMGLTPRDLSGYTKVAIKMRAVKDKLPVRFALLNKDGLAFGIDLEASSEWRYQLVPLSALQAKPTLLTQAYPTFMPAQLSHQGQSLGDLSQLQGTQWQLLAPSDGNNALEIAEVSLMR</sequence>
<evidence type="ECO:0000313" key="3">
    <source>
        <dbReference type="Proteomes" id="UP001589813"/>
    </source>
</evidence>
<gene>
    <name evidence="2" type="ORF">ACFFJP_00740</name>
</gene>
<dbReference type="Gene3D" id="3.20.20.80">
    <property type="entry name" value="Glycosidases"/>
    <property type="match status" value="1"/>
</dbReference>
<dbReference type="RefSeq" id="WP_377239395.1">
    <property type="nucleotide sequence ID" value="NZ_JBHLXP010000001.1"/>
</dbReference>
<evidence type="ECO:0000313" key="2">
    <source>
        <dbReference type="EMBL" id="MFC0046810.1"/>
    </source>
</evidence>
<feature type="chain" id="PRO_5047027216" description="Glycoside hydrolase family 5 domain-containing protein" evidence="1">
    <location>
        <begin position="28"/>
        <end position="856"/>
    </location>
</feature>
<comment type="caution">
    <text evidence="2">The sequence shown here is derived from an EMBL/GenBank/DDBJ whole genome shotgun (WGS) entry which is preliminary data.</text>
</comment>
<feature type="signal peptide" evidence="1">
    <location>
        <begin position="1"/>
        <end position="27"/>
    </location>
</feature>
<evidence type="ECO:0000256" key="1">
    <source>
        <dbReference type="SAM" id="SignalP"/>
    </source>
</evidence>
<reference evidence="2 3" key="1">
    <citation type="submission" date="2024-09" db="EMBL/GenBank/DDBJ databases">
        <authorList>
            <person name="Sun Q."/>
            <person name="Mori K."/>
        </authorList>
    </citation>
    <scope>NUCLEOTIDE SEQUENCE [LARGE SCALE GENOMIC DNA]</scope>
    <source>
        <strain evidence="2 3">KCTC 23315</strain>
    </source>
</reference>
<proteinExistence type="predicted"/>
<name>A0ABV6BBB3_9GAMM</name>
<organism evidence="2 3">
    <name type="scientific">Rheinheimera tilapiae</name>
    <dbReference type="NCBI Taxonomy" id="875043"/>
    <lineage>
        <taxon>Bacteria</taxon>
        <taxon>Pseudomonadati</taxon>
        <taxon>Pseudomonadota</taxon>
        <taxon>Gammaproteobacteria</taxon>
        <taxon>Chromatiales</taxon>
        <taxon>Chromatiaceae</taxon>
        <taxon>Rheinheimera</taxon>
    </lineage>
</organism>
<protein>
    <recommendedName>
        <fullName evidence="4">Glycoside hydrolase family 5 domain-containing protein</fullName>
    </recommendedName>
</protein>
<keyword evidence="3" id="KW-1185">Reference proteome</keyword>
<keyword evidence="1" id="KW-0732">Signal</keyword>
<dbReference type="SUPFAM" id="SSF51445">
    <property type="entry name" value="(Trans)glycosidases"/>
    <property type="match status" value="1"/>
</dbReference>
<dbReference type="InterPro" id="IPR017853">
    <property type="entry name" value="GH"/>
</dbReference>
<dbReference type="Proteomes" id="UP001589813">
    <property type="component" value="Unassembled WGS sequence"/>
</dbReference>
<dbReference type="EMBL" id="JBHLXP010000001">
    <property type="protein sequence ID" value="MFC0046810.1"/>
    <property type="molecule type" value="Genomic_DNA"/>
</dbReference>
<evidence type="ECO:0008006" key="4">
    <source>
        <dbReference type="Google" id="ProtNLM"/>
    </source>
</evidence>